<keyword evidence="7" id="KW-0812">Transmembrane</keyword>
<feature type="transmembrane region" description="Helical" evidence="7">
    <location>
        <begin position="327"/>
        <end position="346"/>
    </location>
</feature>
<dbReference type="InterPro" id="IPR011990">
    <property type="entry name" value="TPR-like_helical_dom_sf"/>
</dbReference>
<name>A0ABR7IWE3_9FLAO</name>
<evidence type="ECO:0000256" key="6">
    <source>
        <dbReference type="PROSITE-ProRule" id="PRU00339"/>
    </source>
</evidence>
<keyword evidence="3" id="KW-0808">Transferase</keyword>
<dbReference type="Proteomes" id="UP000605990">
    <property type="component" value="Unassembled WGS sequence"/>
</dbReference>
<dbReference type="InterPro" id="IPR050482">
    <property type="entry name" value="Sensor_HK_TwoCompSys"/>
</dbReference>
<gene>
    <name evidence="8" type="ORF">H8R27_04280</name>
</gene>
<dbReference type="PANTHER" id="PTHR24421">
    <property type="entry name" value="NITRATE/NITRITE SENSOR PROTEIN NARX-RELATED"/>
    <property type="match status" value="1"/>
</dbReference>
<dbReference type="SUPFAM" id="SSF55874">
    <property type="entry name" value="ATPase domain of HSP90 chaperone/DNA topoisomerase II/histidine kinase"/>
    <property type="match status" value="1"/>
</dbReference>
<keyword evidence="6" id="KW-0802">TPR repeat</keyword>
<dbReference type="PROSITE" id="PS50005">
    <property type="entry name" value="TPR"/>
    <property type="match status" value="1"/>
</dbReference>
<sequence>MILKKVLFPILFLILLSSCDSDDLSVKKYKEYTNKGFEFFNKKEYDSAFVYFEKSKSFSSKTNKDNTIVFPILMISDIQRIKNDYHGCEESLTEALKYVDKKTDISYLTFIYNNFALSYSEQADYEEALKYYNLSLKIASDDLSKLIIKNNIAYNLLKQNKFYDAKNILEPIKNNDSLKKNPYELARVLDNLGYAKFKLNDKSAIDDLIKAKKNRAENNDDIGLTATSMHLAEYYENSDNNLAKTYALKAFKYASKVENPDDKLEALQYLTRVSLGEESKKYALKSFLLNDSIKTVKQQAKNQFAKIKYDSKKAIEESQKQKQLKEYFFIGIILLCGFGILFYYRIKKKNKRKIKETVYHTETRISKKLHDELANDVHNAIAFAETQDLENPINKETLLENLDTIYIRARNISSENKDIDTGENYLEKLKVMIASYNSNSTNVILNTASFDDKNISKEIKITIYRVLQELMVNMKKHSHCSIVSIGFKSNKKAIEINYSDNGIGSANLLNLKNGLQNVENRIFSINGTINFDTASDKGFKVKIGIPK</sequence>
<comment type="catalytic activity">
    <reaction evidence="1">
        <text>ATP + protein L-histidine = ADP + protein N-phospho-L-histidine.</text>
        <dbReference type="EC" id="2.7.13.3"/>
    </reaction>
</comment>
<protein>
    <recommendedName>
        <fullName evidence="2">histidine kinase</fullName>
        <ecNumber evidence="2">2.7.13.3</ecNumber>
    </recommendedName>
</protein>
<evidence type="ECO:0000256" key="1">
    <source>
        <dbReference type="ARBA" id="ARBA00000085"/>
    </source>
</evidence>
<feature type="repeat" description="TPR" evidence="6">
    <location>
        <begin position="109"/>
        <end position="142"/>
    </location>
</feature>
<dbReference type="EC" id="2.7.13.3" evidence="2"/>
<dbReference type="PANTHER" id="PTHR24421:SF10">
    <property type="entry name" value="NITRATE_NITRITE SENSOR PROTEIN NARQ"/>
    <property type="match status" value="1"/>
</dbReference>
<keyword evidence="9" id="KW-1185">Reference proteome</keyword>
<accession>A0ABR7IWE3</accession>
<evidence type="ECO:0000313" key="8">
    <source>
        <dbReference type="EMBL" id="MBC5834095.1"/>
    </source>
</evidence>
<dbReference type="RefSeq" id="WP_166125308.1">
    <property type="nucleotide sequence ID" value="NZ_JAANOQ010000001.1"/>
</dbReference>
<proteinExistence type="predicted"/>
<dbReference type="SUPFAM" id="SSF48452">
    <property type="entry name" value="TPR-like"/>
    <property type="match status" value="1"/>
</dbReference>
<evidence type="ECO:0000256" key="5">
    <source>
        <dbReference type="ARBA" id="ARBA00023012"/>
    </source>
</evidence>
<evidence type="ECO:0000256" key="2">
    <source>
        <dbReference type="ARBA" id="ARBA00012438"/>
    </source>
</evidence>
<dbReference type="InterPro" id="IPR036890">
    <property type="entry name" value="HATPase_C_sf"/>
</dbReference>
<dbReference type="EMBL" id="JACRUN010000001">
    <property type="protein sequence ID" value="MBC5834095.1"/>
    <property type="molecule type" value="Genomic_DNA"/>
</dbReference>
<dbReference type="InterPro" id="IPR019734">
    <property type="entry name" value="TPR_rpt"/>
</dbReference>
<dbReference type="Gene3D" id="1.25.40.10">
    <property type="entry name" value="Tetratricopeptide repeat domain"/>
    <property type="match status" value="1"/>
</dbReference>
<evidence type="ECO:0000256" key="3">
    <source>
        <dbReference type="ARBA" id="ARBA00022679"/>
    </source>
</evidence>
<evidence type="ECO:0000313" key="9">
    <source>
        <dbReference type="Proteomes" id="UP000605990"/>
    </source>
</evidence>
<keyword evidence="7" id="KW-1133">Transmembrane helix</keyword>
<dbReference type="PROSITE" id="PS51257">
    <property type="entry name" value="PROKAR_LIPOPROTEIN"/>
    <property type="match status" value="1"/>
</dbReference>
<dbReference type="Gene3D" id="3.30.565.10">
    <property type="entry name" value="Histidine kinase-like ATPase, C-terminal domain"/>
    <property type="match status" value="1"/>
</dbReference>
<organism evidence="8 9">
    <name type="scientific">Flavobacterium bernardetii</name>
    <dbReference type="NCBI Taxonomy" id="2813823"/>
    <lineage>
        <taxon>Bacteria</taxon>
        <taxon>Pseudomonadati</taxon>
        <taxon>Bacteroidota</taxon>
        <taxon>Flavobacteriia</taxon>
        <taxon>Flavobacteriales</taxon>
        <taxon>Flavobacteriaceae</taxon>
        <taxon>Flavobacterium</taxon>
    </lineage>
</organism>
<evidence type="ECO:0000256" key="7">
    <source>
        <dbReference type="SAM" id="Phobius"/>
    </source>
</evidence>
<reference evidence="8 9" key="1">
    <citation type="submission" date="2020-08" db="EMBL/GenBank/DDBJ databases">
        <title>Description of novel Flavobacterium F-408 isolate.</title>
        <authorList>
            <person name="Saticioglu I.B."/>
            <person name="Duman M."/>
            <person name="Altun S."/>
        </authorList>
    </citation>
    <scope>NUCLEOTIDE SEQUENCE [LARGE SCALE GENOMIC DNA]</scope>
    <source>
        <strain evidence="8 9">F-408</strain>
    </source>
</reference>
<evidence type="ECO:0000256" key="4">
    <source>
        <dbReference type="ARBA" id="ARBA00022777"/>
    </source>
</evidence>
<comment type="caution">
    <text evidence="8">The sequence shown here is derived from an EMBL/GenBank/DDBJ whole genome shotgun (WGS) entry which is preliminary data.</text>
</comment>
<keyword evidence="7" id="KW-0472">Membrane</keyword>
<dbReference type="SMART" id="SM00028">
    <property type="entry name" value="TPR"/>
    <property type="match status" value="3"/>
</dbReference>
<keyword evidence="5" id="KW-0902">Two-component regulatory system</keyword>
<keyword evidence="4" id="KW-0418">Kinase</keyword>